<evidence type="ECO:0000313" key="3">
    <source>
        <dbReference type="Proteomes" id="UP000184342"/>
    </source>
</evidence>
<dbReference type="RefSeq" id="WP_073994090.1">
    <property type="nucleotide sequence ID" value="NZ_FQYT01000018.1"/>
</dbReference>
<dbReference type="Pfam" id="PF02559">
    <property type="entry name" value="CarD_TRCF_RID"/>
    <property type="match status" value="1"/>
</dbReference>
<dbReference type="Gene3D" id="2.40.10.170">
    <property type="match status" value="1"/>
</dbReference>
<accession>A0A1M6IKQ4</accession>
<dbReference type="SMART" id="SM01058">
    <property type="entry name" value="CarD_TRCF"/>
    <property type="match status" value="1"/>
</dbReference>
<feature type="domain" description="CarD-like/TRCF RNAP-interacting" evidence="1">
    <location>
        <begin position="1"/>
        <end position="113"/>
    </location>
</feature>
<protein>
    <submittedName>
        <fullName evidence="2">Transcriptional regulator, CarD family</fullName>
    </submittedName>
</protein>
<dbReference type="STRING" id="1122934.SAMN02745691_01807"/>
<dbReference type="EMBL" id="FQYT01000018">
    <property type="protein sequence ID" value="SHJ34963.1"/>
    <property type="molecule type" value="Genomic_DNA"/>
</dbReference>
<evidence type="ECO:0000313" key="2">
    <source>
        <dbReference type="EMBL" id="SHJ34963.1"/>
    </source>
</evidence>
<dbReference type="InterPro" id="IPR042215">
    <property type="entry name" value="CarD-like_C"/>
</dbReference>
<evidence type="ECO:0000259" key="1">
    <source>
        <dbReference type="SMART" id="SM01058"/>
    </source>
</evidence>
<organism evidence="2 3">
    <name type="scientific">Parasporobacterium paucivorans DSM 15970</name>
    <dbReference type="NCBI Taxonomy" id="1122934"/>
    <lineage>
        <taxon>Bacteria</taxon>
        <taxon>Bacillati</taxon>
        <taxon>Bacillota</taxon>
        <taxon>Clostridia</taxon>
        <taxon>Lachnospirales</taxon>
        <taxon>Lachnospiraceae</taxon>
        <taxon>Parasporobacterium</taxon>
    </lineage>
</organism>
<gene>
    <name evidence="2" type="ORF">SAMN02745691_01807</name>
</gene>
<dbReference type="Gene3D" id="1.20.58.1290">
    <property type="entry name" value="CarD-like, C-terminal domain"/>
    <property type="match status" value="1"/>
</dbReference>
<proteinExistence type="predicted"/>
<reference evidence="2 3" key="1">
    <citation type="submission" date="2016-11" db="EMBL/GenBank/DDBJ databases">
        <authorList>
            <person name="Jaros S."/>
            <person name="Januszkiewicz K."/>
            <person name="Wedrychowicz H."/>
        </authorList>
    </citation>
    <scope>NUCLEOTIDE SEQUENCE [LARGE SCALE GENOMIC DNA]</scope>
    <source>
        <strain evidence="2 3">DSM 15970</strain>
    </source>
</reference>
<dbReference type="AlphaFoldDB" id="A0A1M6IKQ4"/>
<dbReference type="Proteomes" id="UP000184342">
    <property type="component" value="Unassembled WGS sequence"/>
</dbReference>
<keyword evidence="3" id="KW-1185">Reference proteome</keyword>
<dbReference type="SUPFAM" id="SSF141259">
    <property type="entry name" value="CarD-like"/>
    <property type="match status" value="1"/>
</dbReference>
<name>A0A1M6IKQ4_9FIRM</name>
<dbReference type="InterPro" id="IPR036101">
    <property type="entry name" value="CarD-like/TRCF_RID_sf"/>
</dbReference>
<dbReference type="InterPro" id="IPR003711">
    <property type="entry name" value="CarD-like/TRCF_RID"/>
</dbReference>
<sequence length="172" mass="20055">MYQKNDYIVYGSRGVCQIVGIGIPEVSWVDKDREYYMLKPVYSSCNIVYIPVDNEKIMMRKILSRREARELIDNMDSIEPLYAVTDKILEEKYKVSLAALDTKELVKIIKTVYVKKQDKLKVGKKLGQTDERYLKKAEELLFGEMSLSLEVDKDDVAKEIEDRVRNAFSRLN</sequence>
<dbReference type="OrthoDB" id="9786074at2"/>